<accession>A0A1B6H757</accession>
<evidence type="ECO:0000313" key="2">
    <source>
        <dbReference type="EMBL" id="JAS70567.1"/>
    </source>
</evidence>
<organism evidence="2">
    <name type="scientific">Homalodisca liturata</name>
    <dbReference type="NCBI Taxonomy" id="320908"/>
    <lineage>
        <taxon>Eukaryota</taxon>
        <taxon>Metazoa</taxon>
        <taxon>Ecdysozoa</taxon>
        <taxon>Arthropoda</taxon>
        <taxon>Hexapoda</taxon>
        <taxon>Insecta</taxon>
        <taxon>Pterygota</taxon>
        <taxon>Neoptera</taxon>
        <taxon>Paraneoptera</taxon>
        <taxon>Hemiptera</taxon>
        <taxon>Auchenorrhyncha</taxon>
        <taxon>Membracoidea</taxon>
        <taxon>Cicadellidae</taxon>
        <taxon>Cicadellinae</taxon>
        <taxon>Proconiini</taxon>
        <taxon>Homalodisca</taxon>
    </lineage>
</organism>
<name>A0A1B6H757_9HEMI</name>
<sequence>MVLVARVASEALLLAEVVRFTLRTGVMSVANVATMLETVLAIVAADVEGVAGHTAGAGAVPVQGTVAHAAAALHAPGHAIAASPAAPRTAARAAPSPDPVPAAGKEASRNPGQTNTPFAVSIVHQSESVWLLGSHLLNVTEDICSSDIPSDAVRSLPLKSPRFKLCLMLSFIRTFLLNVLDLYIAFFPHCVT</sequence>
<dbReference type="EMBL" id="GECU01037139">
    <property type="protein sequence ID" value="JAS70567.1"/>
    <property type="molecule type" value="Transcribed_RNA"/>
</dbReference>
<feature type="compositionally biased region" description="Low complexity" evidence="1">
    <location>
        <begin position="86"/>
        <end position="95"/>
    </location>
</feature>
<feature type="region of interest" description="Disordered" evidence="1">
    <location>
        <begin position="86"/>
        <end position="114"/>
    </location>
</feature>
<proteinExistence type="predicted"/>
<reference evidence="2" key="1">
    <citation type="submission" date="2015-11" db="EMBL/GenBank/DDBJ databases">
        <title>De novo transcriptome assembly of four potential Pierce s Disease insect vectors from Arizona vineyards.</title>
        <authorList>
            <person name="Tassone E.E."/>
        </authorList>
    </citation>
    <scope>NUCLEOTIDE SEQUENCE</scope>
</reference>
<dbReference type="AlphaFoldDB" id="A0A1B6H757"/>
<protein>
    <submittedName>
        <fullName evidence="2">Uncharacterized protein</fullName>
    </submittedName>
</protein>
<gene>
    <name evidence="2" type="ORF">g.25788</name>
</gene>
<evidence type="ECO:0000256" key="1">
    <source>
        <dbReference type="SAM" id="MobiDB-lite"/>
    </source>
</evidence>